<dbReference type="PANTHER" id="PTHR12589:SF7">
    <property type="entry name" value="6-PYRUVOYL TETRAHYDROBIOPTERIN SYNTHASE"/>
    <property type="match status" value="1"/>
</dbReference>
<evidence type="ECO:0000256" key="3">
    <source>
        <dbReference type="ARBA" id="ARBA00022833"/>
    </source>
</evidence>
<evidence type="ECO:0000256" key="1">
    <source>
        <dbReference type="ARBA" id="ARBA00001947"/>
    </source>
</evidence>
<reference evidence="5" key="1">
    <citation type="journal article" date="2021" name="Proc. Natl. Acad. Sci. U.S.A.">
        <title>A Catalog of Tens of Thousands of Viruses from Human Metagenomes Reveals Hidden Associations with Chronic Diseases.</title>
        <authorList>
            <person name="Tisza M.J."/>
            <person name="Buck C.B."/>
        </authorList>
    </citation>
    <scope>NUCLEOTIDE SEQUENCE</scope>
    <source>
        <strain evidence="5">CtZgq1</strain>
    </source>
</reference>
<organism evidence="5">
    <name type="scientific">Myoviridae sp. ctZgq1</name>
    <dbReference type="NCBI Taxonomy" id="2826666"/>
    <lineage>
        <taxon>Viruses</taxon>
        <taxon>Duplodnaviria</taxon>
        <taxon>Heunggongvirae</taxon>
        <taxon>Uroviricota</taxon>
        <taxon>Caudoviricetes</taxon>
    </lineage>
</organism>
<protein>
    <submittedName>
        <fullName evidence="5">6-pyruvoyl tetrahydropterin synthase</fullName>
    </submittedName>
</protein>
<dbReference type="PIRSF" id="PIRSF006113">
    <property type="entry name" value="PTP_synth"/>
    <property type="match status" value="1"/>
</dbReference>
<proteinExistence type="predicted"/>
<evidence type="ECO:0000256" key="4">
    <source>
        <dbReference type="ARBA" id="ARBA00023239"/>
    </source>
</evidence>
<comment type="cofactor">
    <cofactor evidence="1">
        <name>Zn(2+)</name>
        <dbReference type="ChEBI" id="CHEBI:29105"/>
    </cofactor>
</comment>
<keyword evidence="3" id="KW-0862">Zinc</keyword>
<keyword evidence="4" id="KW-0456">Lyase</keyword>
<dbReference type="Gene3D" id="3.30.479.10">
    <property type="entry name" value="6-pyruvoyl tetrahydropterin synthase/QueD"/>
    <property type="match status" value="2"/>
</dbReference>
<accession>A0A8S5LWW3</accession>
<dbReference type="GO" id="GO:0016829">
    <property type="term" value="F:lyase activity"/>
    <property type="evidence" value="ECO:0007669"/>
    <property type="project" value="UniProtKB-KW"/>
</dbReference>
<dbReference type="EMBL" id="BK014762">
    <property type="protein sequence ID" value="DAD74537.1"/>
    <property type="molecule type" value="Genomic_DNA"/>
</dbReference>
<evidence type="ECO:0000256" key="2">
    <source>
        <dbReference type="ARBA" id="ARBA00022723"/>
    </source>
</evidence>
<sequence>MFKVMRQFEVSFAHTLKDHKGKCKRLHGHNYMIELEFSSPFLGEANYPNMLMDFGDIKDIYKEHIEDLYDHRDSTYVEGLDEYPTAESMAYHIFTITERELNKIKVEKGIYKETFVSRVRVWETRDTYAEYIPD</sequence>
<evidence type="ECO:0000313" key="5">
    <source>
        <dbReference type="EMBL" id="DAD74537.1"/>
    </source>
</evidence>
<name>A0A8S5LWW3_9CAUD</name>
<dbReference type="PANTHER" id="PTHR12589">
    <property type="entry name" value="PYRUVOYL TETRAHYDROBIOPTERIN SYNTHASE"/>
    <property type="match status" value="1"/>
</dbReference>
<dbReference type="InterPro" id="IPR007115">
    <property type="entry name" value="6-PTP_synth/QueD"/>
</dbReference>
<dbReference type="GO" id="GO:0046872">
    <property type="term" value="F:metal ion binding"/>
    <property type="evidence" value="ECO:0007669"/>
    <property type="project" value="UniProtKB-KW"/>
</dbReference>
<keyword evidence="2" id="KW-0479">Metal-binding</keyword>
<dbReference type="InterPro" id="IPR038418">
    <property type="entry name" value="6-PTP_synth/QueD_sf"/>
</dbReference>
<dbReference type="Pfam" id="PF01242">
    <property type="entry name" value="PTPS"/>
    <property type="match status" value="1"/>
</dbReference>
<dbReference type="SUPFAM" id="SSF55620">
    <property type="entry name" value="Tetrahydrobiopterin biosynthesis enzymes-like"/>
    <property type="match status" value="1"/>
</dbReference>